<keyword evidence="2 8" id="KW-0547">Nucleotide-binding</keyword>
<organism evidence="9 10">
    <name type="scientific">Heliomicrobium undosum</name>
    <dbReference type="NCBI Taxonomy" id="121734"/>
    <lineage>
        <taxon>Bacteria</taxon>
        <taxon>Bacillati</taxon>
        <taxon>Bacillota</taxon>
        <taxon>Clostridia</taxon>
        <taxon>Eubacteriales</taxon>
        <taxon>Heliobacteriaceae</taxon>
        <taxon>Heliomicrobium</taxon>
    </lineage>
</organism>
<evidence type="ECO:0000256" key="1">
    <source>
        <dbReference type="ARBA" id="ARBA00022679"/>
    </source>
</evidence>
<comment type="caution">
    <text evidence="9">The sequence shown here is derived from an EMBL/GenBank/DDBJ whole genome shotgun (WGS) entry which is preliminary data.</text>
</comment>
<dbReference type="InterPro" id="IPR017437">
    <property type="entry name" value="ATP-NAD_kinase_PpnK-typ_C"/>
</dbReference>
<evidence type="ECO:0000256" key="2">
    <source>
        <dbReference type="ARBA" id="ARBA00022741"/>
    </source>
</evidence>
<dbReference type="FunFam" id="2.60.200.30:FF:000009">
    <property type="entry name" value="Poly(P)/ATP NAD kinase"/>
    <property type="match status" value="1"/>
</dbReference>
<feature type="binding site" evidence="8">
    <location>
        <begin position="182"/>
        <end position="187"/>
    </location>
    <ligand>
        <name>NAD(+)</name>
        <dbReference type="ChEBI" id="CHEBI:57540"/>
    </ligand>
</feature>
<dbReference type="RefSeq" id="WP_161253872.1">
    <property type="nucleotide sequence ID" value="NZ_WXEY01000001.1"/>
</dbReference>
<comment type="subcellular location">
    <subcellularLocation>
        <location evidence="8">Cytoplasm</location>
    </subcellularLocation>
</comment>
<feature type="binding site" evidence="8">
    <location>
        <begin position="141"/>
        <end position="142"/>
    </location>
    <ligand>
        <name>NAD(+)</name>
        <dbReference type="ChEBI" id="CHEBI:57540"/>
    </ligand>
</feature>
<feature type="active site" description="Proton acceptor" evidence="8">
    <location>
        <position position="67"/>
    </location>
</feature>
<dbReference type="GO" id="GO:0019674">
    <property type="term" value="P:NAD+ metabolic process"/>
    <property type="evidence" value="ECO:0007669"/>
    <property type="project" value="InterPro"/>
</dbReference>
<dbReference type="OrthoDB" id="9774737at2"/>
<keyword evidence="10" id="KW-1185">Reference proteome</keyword>
<keyword evidence="1 8" id="KW-0808">Transferase</keyword>
<evidence type="ECO:0000256" key="4">
    <source>
        <dbReference type="ARBA" id="ARBA00022840"/>
    </source>
</evidence>
<comment type="cofactor">
    <cofactor evidence="8">
        <name>a divalent metal cation</name>
        <dbReference type="ChEBI" id="CHEBI:60240"/>
    </cofactor>
</comment>
<feature type="binding site" evidence="8">
    <location>
        <position position="171"/>
    </location>
    <ligand>
        <name>NAD(+)</name>
        <dbReference type="ChEBI" id="CHEBI:57540"/>
    </ligand>
</feature>
<dbReference type="PANTHER" id="PTHR20275">
    <property type="entry name" value="NAD KINASE"/>
    <property type="match status" value="1"/>
</dbReference>
<dbReference type="GO" id="GO:0006741">
    <property type="term" value="P:NADP+ biosynthetic process"/>
    <property type="evidence" value="ECO:0007669"/>
    <property type="project" value="UniProtKB-UniRule"/>
</dbReference>
<dbReference type="Pfam" id="PF20143">
    <property type="entry name" value="NAD_kinase_C"/>
    <property type="match status" value="1"/>
</dbReference>
<dbReference type="Proteomes" id="UP000463470">
    <property type="component" value="Unassembled WGS sequence"/>
</dbReference>
<dbReference type="InterPro" id="IPR017438">
    <property type="entry name" value="ATP-NAD_kinase_N"/>
</dbReference>
<dbReference type="GO" id="GO:0005737">
    <property type="term" value="C:cytoplasm"/>
    <property type="evidence" value="ECO:0007669"/>
    <property type="project" value="UniProtKB-SubCell"/>
</dbReference>
<name>A0A845KXR7_9FIRM</name>
<comment type="caution">
    <text evidence="8">Lacks conserved residue(s) required for the propagation of feature annotation.</text>
</comment>
<keyword evidence="6 8" id="KW-0520">NAD</keyword>
<evidence type="ECO:0000256" key="7">
    <source>
        <dbReference type="ARBA" id="ARBA00047925"/>
    </source>
</evidence>
<dbReference type="EMBL" id="WXEY01000001">
    <property type="protein sequence ID" value="MZP28442.1"/>
    <property type="molecule type" value="Genomic_DNA"/>
</dbReference>
<keyword evidence="8" id="KW-0963">Cytoplasm</keyword>
<sequence length="283" mass="30670">MPTVGVVLNDDKPQALEVAGQMAEWLSQREVPMGIPLTRVAELVHSPSPELRDRLRQLDLIVVLGGDGTLLNTARLAAPYGIPVVGVNLGRLGFLTEVEVSDLFPALERIISGDYRIEERMMLEARLVQDGVEQPPYFALNDVVVTKGDHPRMIRVEAAVGDEVVWTYSADGLIVSSPTGSTAYSLSAGGPIVSPELHALLITPISPHALDARPLVIPQDQAVRLTVISSHSHAVVTVDGQPGQPMVCGDSVLVQKASVACRLIRLGERTFFRILREKMQQGR</sequence>
<dbReference type="GO" id="GO:0051287">
    <property type="term" value="F:NAD binding"/>
    <property type="evidence" value="ECO:0007669"/>
    <property type="project" value="UniProtKB-ARBA"/>
</dbReference>
<proteinExistence type="inferred from homology"/>
<dbReference type="SUPFAM" id="SSF111331">
    <property type="entry name" value="NAD kinase/diacylglycerol kinase-like"/>
    <property type="match status" value="1"/>
</dbReference>
<keyword evidence="3 8" id="KW-0418">Kinase</keyword>
<evidence type="ECO:0000313" key="9">
    <source>
        <dbReference type="EMBL" id="MZP28442.1"/>
    </source>
</evidence>
<dbReference type="PANTHER" id="PTHR20275:SF0">
    <property type="entry name" value="NAD KINASE"/>
    <property type="match status" value="1"/>
</dbReference>
<dbReference type="Pfam" id="PF01513">
    <property type="entry name" value="NAD_kinase"/>
    <property type="match status" value="1"/>
</dbReference>
<comment type="function">
    <text evidence="8">Involved in the regulation of the intracellular balance of NAD and NADP, and is a key enzyme in the biosynthesis of NADP. Catalyzes specifically the phosphorylation on 2'-hydroxyl of the adenosine moiety of NAD to yield NADP.</text>
</comment>
<dbReference type="InterPro" id="IPR016064">
    <property type="entry name" value="NAD/diacylglycerol_kinase_sf"/>
</dbReference>
<dbReference type="InterPro" id="IPR002504">
    <property type="entry name" value="NADK"/>
</dbReference>
<evidence type="ECO:0000256" key="5">
    <source>
        <dbReference type="ARBA" id="ARBA00022857"/>
    </source>
</evidence>
<evidence type="ECO:0000256" key="3">
    <source>
        <dbReference type="ARBA" id="ARBA00022777"/>
    </source>
</evidence>
<evidence type="ECO:0000256" key="8">
    <source>
        <dbReference type="HAMAP-Rule" id="MF_00361"/>
    </source>
</evidence>
<keyword evidence="5 8" id="KW-0521">NADP</keyword>
<accession>A0A845KXR7</accession>
<feature type="binding site" evidence="8">
    <location>
        <begin position="67"/>
        <end position="68"/>
    </location>
    <ligand>
        <name>NAD(+)</name>
        <dbReference type="ChEBI" id="CHEBI:57540"/>
    </ligand>
</feature>
<feature type="binding site" evidence="8">
    <location>
        <position position="241"/>
    </location>
    <ligand>
        <name>NAD(+)</name>
        <dbReference type="ChEBI" id="CHEBI:57540"/>
    </ligand>
</feature>
<dbReference type="AlphaFoldDB" id="A0A845KXR7"/>
<comment type="similarity">
    <text evidence="8">Belongs to the NAD kinase family.</text>
</comment>
<keyword evidence="4 8" id="KW-0067">ATP-binding</keyword>
<feature type="binding site" evidence="8">
    <location>
        <position position="152"/>
    </location>
    <ligand>
        <name>NAD(+)</name>
        <dbReference type="ChEBI" id="CHEBI:57540"/>
    </ligand>
</feature>
<reference evidence="9 10" key="1">
    <citation type="submission" date="2020-01" db="EMBL/GenBank/DDBJ databases">
        <title>Whole-genome sequence of Heliobacterium undosum DSM 13378.</title>
        <authorList>
            <person name="Kyndt J.A."/>
            <person name="Meyer T.E."/>
        </authorList>
    </citation>
    <scope>NUCLEOTIDE SEQUENCE [LARGE SCALE GENOMIC DNA]</scope>
    <source>
        <strain evidence="9 10">DSM 13378</strain>
    </source>
</reference>
<dbReference type="Gene3D" id="2.60.200.30">
    <property type="entry name" value="Probable inorganic polyphosphate/atp-NAD kinase, domain 2"/>
    <property type="match status" value="1"/>
</dbReference>
<dbReference type="Gene3D" id="3.40.50.10330">
    <property type="entry name" value="Probable inorganic polyphosphate/atp-NAD kinase, domain 1"/>
    <property type="match status" value="1"/>
</dbReference>
<dbReference type="GO" id="GO:0005524">
    <property type="term" value="F:ATP binding"/>
    <property type="evidence" value="ECO:0007669"/>
    <property type="project" value="UniProtKB-KW"/>
</dbReference>
<evidence type="ECO:0000256" key="6">
    <source>
        <dbReference type="ARBA" id="ARBA00023027"/>
    </source>
</evidence>
<dbReference type="EC" id="2.7.1.23" evidence="8"/>
<protein>
    <recommendedName>
        <fullName evidence="8">NAD kinase</fullName>
        <ecNumber evidence="8">2.7.1.23</ecNumber>
    </recommendedName>
    <alternativeName>
        <fullName evidence="8">ATP-dependent NAD kinase</fullName>
    </alternativeName>
</protein>
<dbReference type="GO" id="GO:0003951">
    <property type="term" value="F:NAD+ kinase activity"/>
    <property type="evidence" value="ECO:0007669"/>
    <property type="project" value="UniProtKB-UniRule"/>
</dbReference>
<dbReference type="GO" id="GO:0046872">
    <property type="term" value="F:metal ion binding"/>
    <property type="evidence" value="ECO:0007669"/>
    <property type="project" value="UniProtKB-UniRule"/>
</dbReference>
<evidence type="ECO:0000313" key="10">
    <source>
        <dbReference type="Proteomes" id="UP000463470"/>
    </source>
</evidence>
<comment type="catalytic activity">
    <reaction evidence="7 8">
        <text>NAD(+) + ATP = ADP + NADP(+) + H(+)</text>
        <dbReference type="Rhea" id="RHEA:18629"/>
        <dbReference type="ChEBI" id="CHEBI:15378"/>
        <dbReference type="ChEBI" id="CHEBI:30616"/>
        <dbReference type="ChEBI" id="CHEBI:57540"/>
        <dbReference type="ChEBI" id="CHEBI:58349"/>
        <dbReference type="ChEBI" id="CHEBI:456216"/>
        <dbReference type="EC" id="2.7.1.23"/>
    </reaction>
</comment>
<gene>
    <name evidence="8" type="primary">nadK</name>
    <name evidence="9" type="ORF">GTO91_01725</name>
</gene>
<dbReference type="HAMAP" id="MF_00361">
    <property type="entry name" value="NAD_kinase"/>
    <property type="match status" value="1"/>
</dbReference>